<evidence type="ECO:0000256" key="11">
    <source>
        <dbReference type="ARBA" id="ARBA00046750"/>
    </source>
</evidence>
<keyword evidence="9 12" id="KW-1133">Transmembrane helix</keyword>
<evidence type="ECO:0000256" key="3">
    <source>
        <dbReference type="ARBA" id="ARBA00004922"/>
    </source>
</evidence>
<evidence type="ECO:0000256" key="5">
    <source>
        <dbReference type="ARBA" id="ARBA00017612"/>
    </source>
</evidence>
<feature type="chain" id="PRO_5019617819" description="Dolichyl-diphosphooligosaccharide--protein glycosyltransferase subunit 2" evidence="12">
    <location>
        <begin position="27"/>
        <end position="643"/>
    </location>
</feature>
<dbReference type="GO" id="GO:0006487">
    <property type="term" value="P:protein N-linked glycosylation"/>
    <property type="evidence" value="ECO:0007669"/>
    <property type="project" value="UniProtKB-UniRule"/>
</dbReference>
<reference evidence="17" key="2">
    <citation type="submission" date="2017-05" db="UniProtKB">
        <authorList>
            <consortium name="EnsemblMetazoa"/>
        </authorList>
    </citation>
    <scope>IDENTIFICATION</scope>
</reference>
<dbReference type="Proteomes" id="UP000007879">
    <property type="component" value="Unassembled WGS sequence"/>
</dbReference>
<evidence type="ECO:0000259" key="15">
    <source>
        <dbReference type="Pfam" id="PF23861"/>
    </source>
</evidence>
<evidence type="ECO:0000256" key="7">
    <source>
        <dbReference type="ARBA" id="ARBA00022729"/>
    </source>
</evidence>
<feature type="domain" description="Ribophorin II second" evidence="15">
    <location>
        <begin position="287"/>
        <end position="376"/>
    </location>
</feature>
<keyword evidence="10 12" id="KW-0472">Membrane</keyword>
<evidence type="ECO:0000259" key="16">
    <source>
        <dbReference type="Pfam" id="PF25147"/>
    </source>
</evidence>
<dbReference type="GO" id="GO:0008250">
    <property type="term" value="C:oligosaccharyltransferase complex"/>
    <property type="evidence" value="ECO:0007669"/>
    <property type="project" value="UniProtKB-UniRule"/>
</dbReference>
<reference evidence="18" key="1">
    <citation type="journal article" date="2010" name="Nature">
        <title>The Amphimedon queenslandica genome and the evolution of animal complexity.</title>
        <authorList>
            <person name="Srivastava M."/>
            <person name="Simakov O."/>
            <person name="Chapman J."/>
            <person name="Fahey B."/>
            <person name="Gauthier M.E."/>
            <person name="Mitros T."/>
            <person name="Richards G.S."/>
            <person name="Conaco C."/>
            <person name="Dacre M."/>
            <person name="Hellsten U."/>
            <person name="Larroux C."/>
            <person name="Putnam N.H."/>
            <person name="Stanke M."/>
            <person name="Adamska M."/>
            <person name="Darling A."/>
            <person name="Degnan S.M."/>
            <person name="Oakley T.H."/>
            <person name="Plachetzki D.C."/>
            <person name="Zhai Y."/>
            <person name="Adamski M."/>
            <person name="Calcino A."/>
            <person name="Cummins S.F."/>
            <person name="Goodstein D.M."/>
            <person name="Harris C."/>
            <person name="Jackson D.J."/>
            <person name="Leys S.P."/>
            <person name="Shu S."/>
            <person name="Woodcroft B.J."/>
            <person name="Vervoort M."/>
            <person name="Kosik K.S."/>
            <person name="Manning G."/>
            <person name="Degnan B.M."/>
            <person name="Rokhsar D.S."/>
        </authorList>
    </citation>
    <scope>NUCLEOTIDE SEQUENCE [LARGE SCALE GENOMIC DNA]</scope>
</reference>
<dbReference type="EnsemblMetazoa" id="Aqu2.1.37769_001">
    <property type="protein sequence ID" value="Aqu2.1.37769_001"/>
    <property type="gene ID" value="Aqu2.1.37769"/>
</dbReference>
<dbReference type="InterPro" id="IPR008814">
    <property type="entry name" value="Swp1"/>
</dbReference>
<dbReference type="PANTHER" id="PTHR12640">
    <property type="entry name" value="RIBOPHORIN II"/>
    <property type="match status" value="1"/>
</dbReference>
<dbReference type="PANTHER" id="PTHR12640:SF0">
    <property type="entry name" value="DOLICHYL-DIPHOSPHOOLIGOSACCHARIDE--PROTEIN GLYCOSYLTRANSFERASE SUBUNIT 2"/>
    <property type="match status" value="1"/>
</dbReference>
<name>A0A1X7VDE5_AMPQE</name>
<keyword evidence="6 12" id="KW-0812">Transmembrane</keyword>
<feature type="transmembrane region" description="Helical" evidence="12">
    <location>
        <begin position="587"/>
        <end position="606"/>
    </location>
</feature>
<comment type="subunit">
    <text evidence="11">Component of the oligosaccharyltransferase (OST) complex. OST exists in two different complex forms which contain common core subunits RPN1, RPN2, OST48, OST4, DAD1 and TMEM258, either STT3A or STT3B as catalytic subunits, and form-specific accessory subunits. STT3A complex assembly occurs through the formation of 3 subcomplexes. Subcomplex 1 contains RPN1 and TMEM258, subcomplex 2 contains the STT3A-specific subunits STT3A, DC2/OSTC, and KCP2 as well as the core subunit OST4, and subcomplex 3 contains RPN2, DAD1, and OST48. The STT3A complex can form stable complexes with the Sec61 complex or with both the Sec61 and TRAP complexes. Interacts with DDI2. Interacts with TMEM35A/NACHO.</text>
</comment>
<evidence type="ECO:0000256" key="1">
    <source>
        <dbReference type="ARBA" id="ARBA00002791"/>
    </source>
</evidence>
<dbReference type="Pfam" id="PF23860">
    <property type="entry name" value="Ribophorin_II_3rd"/>
    <property type="match status" value="1"/>
</dbReference>
<keyword evidence="8 12" id="KW-0256">Endoplasmic reticulum</keyword>
<evidence type="ECO:0000256" key="10">
    <source>
        <dbReference type="ARBA" id="ARBA00023136"/>
    </source>
</evidence>
<dbReference type="Pfam" id="PF23861">
    <property type="entry name" value="Ribophorin_II_2nd"/>
    <property type="match status" value="1"/>
</dbReference>
<dbReference type="InterPro" id="IPR055375">
    <property type="entry name" value="Ribophorin_II_2nd"/>
</dbReference>
<comment type="subcellular location">
    <subcellularLocation>
        <location evidence="2 12">Endoplasmic reticulum membrane</location>
        <topology evidence="2 12">Multi-pass membrane protein</topology>
    </subcellularLocation>
</comment>
<dbReference type="AlphaFoldDB" id="A0A1X7VDE5"/>
<dbReference type="InterPro" id="IPR055374">
    <property type="entry name" value="Ribophorin_II_3rd"/>
</dbReference>
<dbReference type="InParanoid" id="A0A1X7VDE5"/>
<comment type="pathway">
    <text evidence="3 12">Protein modification; protein glycosylation.</text>
</comment>
<feature type="domain" description="Ribophorin II C-terminal" evidence="16">
    <location>
        <begin position="542"/>
        <end position="640"/>
    </location>
</feature>
<comment type="similarity">
    <text evidence="4 12">Belongs to the SWP1 family.</text>
</comment>
<dbReference type="InterPro" id="IPR055373">
    <property type="entry name" value="Ribophorin_II_N"/>
</dbReference>
<evidence type="ECO:0000259" key="13">
    <source>
        <dbReference type="Pfam" id="PF05817"/>
    </source>
</evidence>
<feature type="domain" description="Ribophorin II third" evidence="14">
    <location>
        <begin position="389"/>
        <end position="514"/>
    </location>
</feature>
<keyword evidence="18" id="KW-1185">Reference proteome</keyword>
<dbReference type="STRING" id="400682.A0A1X7VDE5"/>
<evidence type="ECO:0000256" key="12">
    <source>
        <dbReference type="RuleBase" id="RU366029"/>
    </source>
</evidence>
<dbReference type="OrthoDB" id="432292at2759"/>
<evidence type="ECO:0000256" key="9">
    <source>
        <dbReference type="ARBA" id="ARBA00022989"/>
    </source>
</evidence>
<evidence type="ECO:0000259" key="14">
    <source>
        <dbReference type="Pfam" id="PF23860"/>
    </source>
</evidence>
<dbReference type="eggNOG" id="KOG2447">
    <property type="taxonomic scope" value="Eukaryota"/>
</dbReference>
<comment type="function">
    <text evidence="1 12">Subunit of the oligosaccharyl transferase (OST) complex that catalyzes the initial transfer of a defined glycan (Glc(3)Man(9)GlcNAc(2) in eukaryotes) from the lipid carrier dolichol-pyrophosphate to an asparagine residue within an Asn-X-Ser/Thr consensus motif in nascent polypeptide chains, the first step in protein N-glycosylation. N-glycosylation occurs cotranslationally and the complex associates with the Sec61 complex at the channel-forming translocon complex that mediates protein translocation across the endoplasmic reticulum (ER). All subunits are required for a maximal enzyme activity.</text>
</comment>
<evidence type="ECO:0000313" key="18">
    <source>
        <dbReference type="Proteomes" id="UP000007879"/>
    </source>
</evidence>
<dbReference type="UniPathway" id="UPA00378"/>
<keyword evidence="7 12" id="KW-0732">Signal</keyword>
<evidence type="ECO:0000256" key="6">
    <source>
        <dbReference type="ARBA" id="ARBA00022692"/>
    </source>
</evidence>
<evidence type="ECO:0000313" key="17">
    <source>
        <dbReference type="EnsemblMetazoa" id="Aqu2.1.37769_001"/>
    </source>
</evidence>
<dbReference type="EnsemblMetazoa" id="XM_003384801.3">
    <property type="protein sequence ID" value="XP_003384849.1"/>
    <property type="gene ID" value="LOC100636236"/>
</dbReference>
<dbReference type="InterPro" id="IPR056790">
    <property type="entry name" value="Ribophorin_II_C"/>
</dbReference>
<organism evidence="17">
    <name type="scientific">Amphimedon queenslandica</name>
    <name type="common">Sponge</name>
    <dbReference type="NCBI Taxonomy" id="400682"/>
    <lineage>
        <taxon>Eukaryota</taxon>
        <taxon>Metazoa</taxon>
        <taxon>Porifera</taxon>
        <taxon>Demospongiae</taxon>
        <taxon>Heteroscleromorpha</taxon>
        <taxon>Haplosclerida</taxon>
        <taxon>Niphatidae</taxon>
        <taxon>Amphimedon</taxon>
    </lineage>
</organism>
<protein>
    <recommendedName>
        <fullName evidence="5 12">Dolichyl-diphosphooligosaccharide--protein glycosyltransferase subunit 2</fullName>
    </recommendedName>
    <alternativeName>
        <fullName evidence="12">Ribophorin-2</fullName>
    </alternativeName>
</protein>
<proteinExistence type="inferred from homology"/>
<dbReference type="KEGG" id="aqu:100636236"/>
<dbReference type="Pfam" id="PF25147">
    <property type="entry name" value="Ribophorin_II_C"/>
    <property type="match status" value="1"/>
</dbReference>
<dbReference type="Pfam" id="PF05817">
    <property type="entry name" value="Ribophorin_II"/>
    <property type="match status" value="1"/>
</dbReference>
<evidence type="ECO:0000256" key="8">
    <source>
        <dbReference type="ARBA" id="ARBA00022824"/>
    </source>
</evidence>
<evidence type="ECO:0000256" key="2">
    <source>
        <dbReference type="ARBA" id="ARBA00004477"/>
    </source>
</evidence>
<feature type="transmembrane region" description="Helical" evidence="12">
    <location>
        <begin position="618"/>
        <end position="634"/>
    </location>
</feature>
<feature type="signal peptide" evidence="12">
    <location>
        <begin position="1"/>
        <end position="26"/>
    </location>
</feature>
<accession>A0A1X7VDE5</accession>
<gene>
    <name evidence="17" type="primary">100636236</name>
</gene>
<feature type="domain" description="Ribophorin II N-terminal" evidence="13">
    <location>
        <begin position="35"/>
        <end position="269"/>
    </location>
</feature>
<evidence type="ECO:0000256" key="4">
    <source>
        <dbReference type="ARBA" id="ARBA00009038"/>
    </source>
</evidence>
<sequence length="643" mass="69761">MESFLTSRAGFIFGFLLLFSSSLTTATPSLQDVIGSRDQERLKGLFEFKSLDNLASAYYVSRGVALLGGDNNKVFSNVCSYLKKANIETPLDYFYASSALAAIKGCDFSMKSSEKSLVGMLSSGERNSSELYWIATSLVNIGSSLPKSLTVSSLTDLVDKEEALARYGHVFMIGSLFPPKTEGLSSLTDLIEDVVAQADEAGSTLYFEGGLAITSDIVTGVFNLALKTGTAPALSLDQVTQFGNYLLSSKDTSCVCDAFHLLQAASVLSNNKFVVPASLLRSDYDNINPQESSMSLSLSNMMGGAVGGQSTVILKSIKDSSGKTTNLDKKLTPQANGLEYTVSLSDYASQAGHYVLTFNSEMKEKSPVASLTDVQVGFTVSFSVSVESAVLDVVEKEQNIVLKSINLNYPSLASEVPVADHSAKLKMTFDLVNKADKTKVTLHQVFVRLVSDKGEEIFFVATPTDSRSYVFELDVAKTAKDSFNHQSGTYSMTLVVGGATLQNPVSWDIGKVTLKFSGTPKVPTTDEHEYRYKARPEIHHKFQDPEKLPPSIVSLTFSGLVLLPLAVLMLLWLILGVNLSNITVSGPWGLIFHIGLISIFVLYYLFWTQLNMFQTLKFLVPVGGVTVVAGNQMLRKIAKSKSL</sequence>
<feature type="transmembrane region" description="Helical" evidence="12">
    <location>
        <begin position="552"/>
        <end position="575"/>
    </location>
</feature>